<sequence length="51" mass="4991">MTQGGTAPADGVTRAGPTARGAGARTGGTTDRAARGCTDEQADERSGTVRA</sequence>
<feature type="compositionally biased region" description="Low complexity" evidence="1">
    <location>
        <begin position="13"/>
        <end position="31"/>
    </location>
</feature>
<evidence type="ECO:0000256" key="1">
    <source>
        <dbReference type="SAM" id="MobiDB-lite"/>
    </source>
</evidence>
<accession>A0A7W4UJP8</accession>
<comment type="caution">
    <text evidence="2">The sequence shown here is derived from an EMBL/GenBank/DDBJ whole genome shotgun (WGS) entry which is preliminary data.</text>
</comment>
<proteinExistence type="predicted"/>
<dbReference type="AlphaFoldDB" id="A0A7W4UJP8"/>
<name>A0A7W4UJP8_9CELL</name>
<protein>
    <submittedName>
        <fullName evidence="2">Uncharacterized protein</fullName>
    </submittedName>
</protein>
<gene>
    <name evidence="2" type="ORF">FHR80_004353</name>
</gene>
<feature type="region of interest" description="Disordered" evidence="1">
    <location>
        <begin position="1"/>
        <end position="51"/>
    </location>
</feature>
<dbReference type="Proteomes" id="UP000518206">
    <property type="component" value="Unassembled WGS sequence"/>
</dbReference>
<reference evidence="2 3" key="1">
    <citation type="submission" date="2020-08" db="EMBL/GenBank/DDBJ databases">
        <title>The Agave Microbiome: Exploring the role of microbial communities in plant adaptations to desert environments.</title>
        <authorList>
            <person name="Partida-Martinez L.P."/>
        </authorList>
    </citation>
    <scope>NUCLEOTIDE SEQUENCE [LARGE SCALE GENOMIC DNA]</scope>
    <source>
        <strain evidence="2 3">RAS26</strain>
    </source>
</reference>
<evidence type="ECO:0000313" key="3">
    <source>
        <dbReference type="Proteomes" id="UP000518206"/>
    </source>
</evidence>
<organism evidence="2 3">
    <name type="scientific">Cellulomonas cellasea</name>
    <dbReference type="NCBI Taxonomy" id="43670"/>
    <lineage>
        <taxon>Bacteria</taxon>
        <taxon>Bacillati</taxon>
        <taxon>Actinomycetota</taxon>
        <taxon>Actinomycetes</taxon>
        <taxon>Micrococcales</taxon>
        <taxon>Cellulomonadaceae</taxon>
        <taxon>Cellulomonas</taxon>
    </lineage>
</organism>
<feature type="compositionally biased region" description="Basic and acidic residues" evidence="1">
    <location>
        <begin position="32"/>
        <end position="51"/>
    </location>
</feature>
<reference evidence="2 3" key="2">
    <citation type="submission" date="2020-08" db="EMBL/GenBank/DDBJ databases">
        <authorList>
            <person name="Partida-Martinez L."/>
            <person name="Huntemann M."/>
            <person name="Clum A."/>
            <person name="Wang J."/>
            <person name="Palaniappan K."/>
            <person name="Ritter S."/>
            <person name="Chen I.-M."/>
            <person name="Stamatis D."/>
            <person name="Reddy T."/>
            <person name="O'Malley R."/>
            <person name="Daum C."/>
            <person name="Shapiro N."/>
            <person name="Ivanova N."/>
            <person name="Kyrpides N."/>
            <person name="Woyke T."/>
        </authorList>
    </citation>
    <scope>NUCLEOTIDE SEQUENCE [LARGE SCALE GENOMIC DNA]</scope>
    <source>
        <strain evidence="2 3">RAS26</strain>
    </source>
</reference>
<evidence type="ECO:0000313" key="2">
    <source>
        <dbReference type="EMBL" id="MBB2925409.1"/>
    </source>
</evidence>
<dbReference type="EMBL" id="JACHVX010000010">
    <property type="protein sequence ID" value="MBB2925409.1"/>
    <property type="molecule type" value="Genomic_DNA"/>
</dbReference>